<dbReference type="InterPro" id="IPR000719">
    <property type="entry name" value="Prot_kinase_dom"/>
</dbReference>
<protein>
    <recommendedName>
        <fullName evidence="2">Protein kinase domain-containing protein</fullName>
    </recommendedName>
</protein>
<dbReference type="HOGENOM" id="CLU_566063_0_0_0"/>
<dbReference type="GO" id="GO:0005524">
    <property type="term" value="F:ATP binding"/>
    <property type="evidence" value="ECO:0007669"/>
    <property type="project" value="InterPro"/>
</dbReference>
<reference key="1">
    <citation type="journal article" date="2011" name="Mol. Biol. Evol.">
        <title>Unity in variety -- the pan-genome of the Chlamydiae.</title>
        <authorList>
            <person name="Collingro A."/>
            <person name="Tischler P."/>
            <person name="Weinmaier T."/>
            <person name="Penz T."/>
            <person name="Heinz E."/>
            <person name="Brunham R.C."/>
            <person name="Read T.D."/>
            <person name="Bavoil P.M."/>
            <person name="Sachse K."/>
            <person name="Kahane S."/>
            <person name="Friedman M.G."/>
            <person name="Rattei T."/>
            <person name="Myers G.S.A."/>
            <person name="Horn M."/>
        </authorList>
    </citation>
    <scope>NUCLEOTIDE SEQUENCE</scope>
    <source>
        <strain>Z</strain>
    </source>
</reference>
<evidence type="ECO:0000259" key="2">
    <source>
        <dbReference type="PROSITE" id="PS50011"/>
    </source>
</evidence>
<keyword evidence="4" id="KW-1185">Reference proteome</keyword>
<organism evidence="3 4">
    <name type="scientific">Simkania negevensis (strain ATCC VR-1471 / DSM 27360 / Z)</name>
    <dbReference type="NCBI Taxonomy" id="331113"/>
    <lineage>
        <taxon>Bacteria</taxon>
        <taxon>Pseudomonadati</taxon>
        <taxon>Chlamydiota</taxon>
        <taxon>Chlamydiia</taxon>
        <taxon>Parachlamydiales</taxon>
        <taxon>Simkaniaceae</taxon>
        <taxon>Simkania</taxon>
    </lineage>
</organism>
<dbReference type="GO" id="GO:0004672">
    <property type="term" value="F:protein kinase activity"/>
    <property type="evidence" value="ECO:0007669"/>
    <property type="project" value="InterPro"/>
</dbReference>
<dbReference type="SUPFAM" id="SSF56112">
    <property type="entry name" value="Protein kinase-like (PK-like)"/>
    <property type="match status" value="1"/>
</dbReference>
<dbReference type="OrthoDB" id="9779541at2"/>
<evidence type="ECO:0000313" key="4">
    <source>
        <dbReference type="Proteomes" id="UP000000496"/>
    </source>
</evidence>
<feature type="region of interest" description="Disordered" evidence="1">
    <location>
        <begin position="439"/>
        <end position="468"/>
    </location>
</feature>
<dbReference type="InterPro" id="IPR011009">
    <property type="entry name" value="Kinase-like_dom_sf"/>
</dbReference>
<dbReference type="EMBL" id="FR872582">
    <property type="protein sequence ID" value="CCB88293.1"/>
    <property type="molecule type" value="Genomic_DNA"/>
</dbReference>
<dbReference type="STRING" id="331113.SNE_A04160"/>
<dbReference type="KEGG" id="sng:SNE_A04160"/>
<dbReference type="PROSITE" id="PS50011">
    <property type="entry name" value="PROTEIN_KINASE_DOM"/>
    <property type="match status" value="1"/>
</dbReference>
<accession>F8L6G0</accession>
<dbReference type="AlphaFoldDB" id="F8L6G0"/>
<dbReference type="RefSeq" id="WP_013942760.1">
    <property type="nucleotide sequence ID" value="NC_015713.1"/>
</dbReference>
<feature type="region of interest" description="Disordered" evidence="1">
    <location>
        <begin position="1"/>
        <end position="25"/>
    </location>
</feature>
<proteinExistence type="predicted"/>
<sequence>MSLKAILPSTPPRGEFPCATSPTKPERHPDILHALINTYNLPEPVAITILKAVYAAQATLGPKETQTIPPSEIFPNYIAVESRGFHIYAPNTSQGGNGSVFVGPFIATMRMQMGDDLFSPSKPQNIARKVSHRPQKNGYSPIKKNVSKLIEAVSPSKKGLIAPIYSASTDKKGIRHMMMPAYPRSFANIKWAEVENPVHYLLSKVGTVCHALAGLHKLGLVHRDVKEGNVMDDERCKLIDFDTLAHTFQEVGFTTGTVDHLNPRSFGNAENTLFYQRERQGLQRRCDDMFALYHMGLNMTLRLCSELIPPSDQETHQLIAELMKPKIIKPPQNYPTFNTSELRDIGMRYPHRAHFYSRNDSRKIPERIAIFPDVVMYRELLSRITAKLPLSKAEATHLLSFGSFCAKQKFKSDAERSKADSAHTELTVMLDSLKTSCSASSRKRGASSEPNAEVQKRQRKATSLPHEFDENTQIALPEILTV</sequence>
<dbReference type="Gene3D" id="1.10.510.10">
    <property type="entry name" value="Transferase(Phosphotransferase) domain 1"/>
    <property type="match status" value="1"/>
</dbReference>
<reference evidence="3 4" key="2">
    <citation type="journal article" date="2011" name="Mol. Biol. Evol.">
        <title>Unity in variety--the pan-genome of the Chlamydiae.</title>
        <authorList>
            <person name="Collingro A."/>
            <person name="Tischler P."/>
            <person name="Weinmaier T."/>
            <person name="Penz T."/>
            <person name="Heinz E."/>
            <person name="Brunham R.C."/>
            <person name="Read T.D."/>
            <person name="Bavoil P.M."/>
            <person name="Sachse K."/>
            <person name="Kahane S."/>
            <person name="Friedman M.G."/>
            <person name="Rattei T."/>
            <person name="Myers G.S."/>
            <person name="Horn M."/>
        </authorList>
    </citation>
    <scope>NUCLEOTIDE SEQUENCE [LARGE SCALE GENOMIC DNA]</scope>
    <source>
        <strain evidence="4">ATCC VR-1471 / Z</strain>
    </source>
</reference>
<evidence type="ECO:0000313" key="3">
    <source>
        <dbReference type="EMBL" id="CCB88293.1"/>
    </source>
</evidence>
<dbReference type="eggNOG" id="COG0515">
    <property type="taxonomic scope" value="Bacteria"/>
</dbReference>
<dbReference type="Proteomes" id="UP000000496">
    <property type="component" value="Chromosome gsn.131"/>
</dbReference>
<feature type="domain" description="Protein kinase" evidence="2">
    <location>
        <begin position="86"/>
        <end position="405"/>
    </location>
</feature>
<evidence type="ECO:0000256" key="1">
    <source>
        <dbReference type="SAM" id="MobiDB-lite"/>
    </source>
</evidence>
<gene>
    <name evidence="3" type="ordered locus">SNE_A04160</name>
</gene>
<name>F8L6G0_SIMNZ</name>